<dbReference type="EMBL" id="JADWDJ010000011">
    <property type="protein sequence ID" value="KAG5273853.1"/>
    <property type="molecule type" value="Genomic_DNA"/>
</dbReference>
<keyword evidence="2" id="KW-1185">Reference proteome</keyword>
<comment type="caution">
    <text evidence="1">The sequence shown here is derived from an EMBL/GenBank/DDBJ whole genome shotgun (WGS) entry which is preliminary data.</text>
</comment>
<accession>A0AAV6GFJ9</accession>
<evidence type="ECO:0000313" key="1">
    <source>
        <dbReference type="EMBL" id="KAG5273853.1"/>
    </source>
</evidence>
<dbReference type="Proteomes" id="UP000823561">
    <property type="component" value="Chromosome 11"/>
</dbReference>
<name>A0AAV6GFJ9_9TELE</name>
<evidence type="ECO:0000313" key="2">
    <source>
        <dbReference type="Proteomes" id="UP000823561"/>
    </source>
</evidence>
<reference evidence="1" key="1">
    <citation type="submission" date="2020-10" db="EMBL/GenBank/DDBJ databases">
        <title>Chromosome-scale genome assembly of the Allis shad, Alosa alosa.</title>
        <authorList>
            <person name="Margot Z."/>
            <person name="Christophe K."/>
            <person name="Cabau C."/>
            <person name="Louis A."/>
            <person name="Berthelot C."/>
            <person name="Parey E."/>
            <person name="Roest Crollius H."/>
            <person name="Montfort J."/>
            <person name="Robinson-Rechavi M."/>
            <person name="Bucao C."/>
            <person name="Bouchez O."/>
            <person name="Gislard M."/>
            <person name="Lluch J."/>
            <person name="Milhes M."/>
            <person name="Lampietro C."/>
            <person name="Lopez Roques C."/>
            <person name="Donnadieu C."/>
            <person name="Braasch I."/>
            <person name="Desvignes T."/>
            <person name="Postlethwait J."/>
            <person name="Bobe J."/>
            <person name="Guiguen Y."/>
        </authorList>
    </citation>
    <scope>NUCLEOTIDE SEQUENCE</scope>
    <source>
        <strain evidence="1">M-15738</strain>
        <tissue evidence="1">Blood</tissue>
    </source>
</reference>
<protein>
    <submittedName>
        <fullName evidence="1">Uncharacterized protein</fullName>
    </submittedName>
</protein>
<sequence>MEVRFAMSVCERWGYLELAAPSSECRVKPSLKPPSLLIQRGAPRLTDALSGPSPAHHLAVKTPVKLRPSATRSSGPCTDLSSHGTSLYSDMRCPESTDVALKLSSSGAQALTSPLCYPKAAAAAAAATFTYVLDTQSQKIPL</sequence>
<gene>
    <name evidence="1" type="ORF">AALO_G00156310</name>
</gene>
<proteinExistence type="predicted"/>
<dbReference type="AlphaFoldDB" id="A0AAV6GFJ9"/>
<organism evidence="1 2">
    <name type="scientific">Alosa alosa</name>
    <name type="common">allis shad</name>
    <dbReference type="NCBI Taxonomy" id="278164"/>
    <lineage>
        <taxon>Eukaryota</taxon>
        <taxon>Metazoa</taxon>
        <taxon>Chordata</taxon>
        <taxon>Craniata</taxon>
        <taxon>Vertebrata</taxon>
        <taxon>Euteleostomi</taxon>
        <taxon>Actinopterygii</taxon>
        <taxon>Neopterygii</taxon>
        <taxon>Teleostei</taxon>
        <taxon>Clupei</taxon>
        <taxon>Clupeiformes</taxon>
        <taxon>Clupeoidei</taxon>
        <taxon>Clupeidae</taxon>
        <taxon>Alosa</taxon>
    </lineage>
</organism>